<evidence type="ECO:0000313" key="1">
    <source>
        <dbReference type="EMBL" id="ALE59682.1"/>
    </source>
</evidence>
<dbReference type="Gene3D" id="3.30.70.1290">
    <property type="entry name" value="Transposase IS200-like"/>
    <property type="match status" value="1"/>
</dbReference>
<sequence>MRSPTKSKQTMQYRRVYIPNGTYFFTVNLFERKQPLLIDHIDQLRLSFSQVKLNHPYNPVKHGYVKNPMDWQYSSIHYYITKGILPANWAADLDKNDSFEE</sequence>
<protein>
    <recommendedName>
        <fullName evidence="2">Transposase</fullName>
    </recommendedName>
</protein>
<dbReference type="AlphaFoldDB" id="A0A0M3TY34"/>
<proteinExistence type="predicted"/>
<name>A0A0M3TY34_COXBE</name>
<reference evidence="1" key="1">
    <citation type="journal article" date="2015" name="Microbes Infect.">
        <title>Whole genome PCR scanning (WGPS) of Coxiella burnetii strains from ruminants.</title>
        <authorList>
            <person name="Sidi-Boumedine K."/>
            <person name="Adam G."/>
            <person name="Angen O."/>
            <person name="Aspan A."/>
            <person name="Bossers A."/>
            <person name="Roest H.J."/>
            <person name="Prigent M."/>
            <person name="Thiery R."/>
            <person name="Rousset E."/>
        </authorList>
    </citation>
    <scope>NUCLEOTIDE SEQUENCE</scope>
    <source>
        <strain evidence="1">EVC13</strain>
    </source>
</reference>
<evidence type="ECO:0008006" key="2">
    <source>
        <dbReference type="Google" id="ProtNLM"/>
    </source>
</evidence>
<dbReference type="EMBL" id="KT381467">
    <property type="protein sequence ID" value="ALE59682.1"/>
    <property type="molecule type" value="Genomic_DNA"/>
</dbReference>
<dbReference type="GO" id="GO:0004803">
    <property type="term" value="F:transposase activity"/>
    <property type="evidence" value="ECO:0007669"/>
    <property type="project" value="InterPro"/>
</dbReference>
<dbReference type="GO" id="GO:0006313">
    <property type="term" value="P:DNA transposition"/>
    <property type="evidence" value="ECO:0007669"/>
    <property type="project" value="InterPro"/>
</dbReference>
<organism evidence="1">
    <name type="scientific">Coxiella burnetii</name>
    <dbReference type="NCBI Taxonomy" id="777"/>
    <lineage>
        <taxon>Bacteria</taxon>
        <taxon>Pseudomonadati</taxon>
        <taxon>Pseudomonadota</taxon>
        <taxon>Gammaproteobacteria</taxon>
        <taxon>Legionellales</taxon>
        <taxon>Coxiellaceae</taxon>
        <taxon>Coxiella</taxon>
    </lineage>
</organism>
<dbReference type="GO" id="GO:0003677">
    <property type="term" value="F:DNA binding"/>
    <property type="evidence" value="ECO:0007669"/>
    <property type="project" value="InterPro"/>
</dbReference>
<accession>A0A0M3TY34</accession>
<gene>
    <name evidence="1" type="ORF">CBU_0207</name>
</gene>
<dbReference type="InterPro" id="IPR036515">
    <property type="entry name" value="Transposase_17_sf"/>
</dbReference>
<dbReference type="RefSeq" id="WP_010957436.1">
    <property type="nucleotide sequence ID" value="NZ_JAKFBC010000002.1"/>
</dbReference>